<dbReference type="EMBL" id="PGCI01000689">
    <property type="protein sequence ID" value="PLW21097.1"/>
    <property type="molecule type" value="Genomic_DNA"/>
</dbReference>
<gene>
    <name evidence="1" type="ORF">PCASD_21752</name>
</gene>
<protein>
    <submittedName>
        <fullName evidence="1">Uncharacterized protein</fullName>
    </submittedName>
</protein>
<accession>A0A2N5T6H1</accession>
<comment type="caution">
    <text evidence="1">The sequence shown here is derived from an EMBL/GenBank/DDBJ whole genome shotgun (WGS) entry which is preliminary data.</text>
</comment>
<evidence type="ECO:0000313" key="2">
    <source>
        <dbReference type="Proteomes" id="UP000235392"/>
    </source>
</evidence>
<name>A0A2N5T6H1_9BASI</name>
<proteinExistence type="predicted"/>
<dbReference type="Proteomes" id="UP000235392">
    <property type="component" value="Unassembled WGS sequence"/>
</dbReference>
<organism evidence="1 2">
    <name type="scientific">Puccinia coronata f. sp. avenae</name>
    <dbReference type="NCBI Taxonomy" id="200324"/>
    <lineage>
        <taxon>Eukaryota</taxon>
        <taxon>Fungi</taxon>
        <taxon>Dikarya</taxon>
        <taxon>Basidiomycota</taxon>
        <taxon>Pucciniomycotina</taxon>
        <taxon>Pucciniomycetes</taxon>
        <taxon>Pucciniales</taxon>
        <taxon>Pucciniaceae</taxon>
        <taxon>Puccinia</taxon>
    </lineage>
</organism>
<evidence type="ECO:0000313" key="1">
    <source>
        <dbReference type="EMBL" id="PLW21097.1"/>
    </source>
</evidence>
<dbReference type="AlphaFoldDB" id="A0A2N5T6H1"/>
<sequence>MSYKLIGQWLFDMGCNTLSNPTLKKSVKQPCPTWDWTEWSNPMLDKMVVLACPTKHRTILSDAVSDKPTGWVFFSGGRAVNGGSVILQVIESTGLPSCFTPAYLGRPAKSTGGPHFLRARVNWFN</sequence>
<reference evidence="1 2" key="1">
    <citation type="submission" date="2017-11" db="EMBL/GenBank/DDBJ databases">
        <title>De novo assembly and phasing of dikaryotic genomes from two isolates of Puccinia coronata f. sp. avenae, the causal agent of oat crown rust.</title>
        <authorList>
            <person name="Miller M.E."/>
            <person name="Zhang Y."/>
            <person name="Omidvar V."/>
            <person name="Sperschneider J."/>
            <person name="Schwessinger B."/>
            <person name="Raley C."/>
            <person name="Palmer J.M."/>
            <person name="Garnica D."/>
            <person name="Upadhyaya N."/>
            <person name="Rathjen J."/>
            <person name="Taylor J.M."/>
            <person name="Park R.F."/>
            <person name="Dodds P.N."/>
            <person name="Hirsch C.D."/>
            <person name="Kianian S.F."/>
            <person name="Figueroa M."/>
        </authorList>
    </citation>
    <scope>NUCLEOTIDE SEQUENCE [LARGE SCALE GENOMIC DNA]</scope>
    <source>
        <strain evidence="1">12SD80</strain>
    </source>
</reference>